<dbReference type="Gene3D" id="3.40.190.150">
    <property type="entry name" value="Bordetella uptake gene, domain 1"/>
    <property type="match status" value="1"/>
</dbReference>
<feature type="signal peptide" evidence="2">
    <location>
        <begin position="1"/>
        <end position="26"/>
    </location>
</feature>
<dbReference type="Proteomes" id="UP000192708">
    <property type="component" value="Unassembled WGS sequence"/>
</dbReference>
<evidence type="ECO:0000256" key="1">
    <source>
        <dbReference type="ARBA" id="ARBA00006987"/>
    </source>
</evidence>
<organism evidence="3 4">
    <name type="scientific">Polynucleobacter kasalickyi</name>
    <dbReference type="NCBI Taxonomy" id="1938817"/>
    <lineage>
        <taxon>Bacteria</taxon>
        <taxon>Pseudomonadati</taxon>
        <taxon>Pseudomonadota</taxon>
        <taxon>Betaproteobacteria</taxon>
        <taxon>Burkholderiales</taxon>
        <taxon>Burkholderiaceae</taxon>
        <taxon>Polynucleobacter</taxon>
    </lineage>
</organism>
<dbReference type="SUPFAM" id="SSF53850">
    <property type="entry name" value="Periplasmic binding protein-like II"/>
    <property type="match status" value="1"/>
</dbReference>
<dbReference type="PANTHER" id="PTHR42928:SF5">
    <property type="entry name" value="BLR1237 PROTEIN"/>
    <property type="match status" value="1"/>
</dbReference>
<dbReference type="InterPro" id="IPR042100">
    <property type="entry name" value="Bug_dom1"/>
</dbReference>
<gene>
    <name evidence="3" type="ORF">SAMN06296008_11836</name>
</gene>
<sequence length="325" mass="35131">MFFRLSNFRNLLYGFILLFSFNPVQAAFPDKPIKVIIGFSAGGPLDSHLRLLTENLQSILGQPIIVDYKSGAGGVLGAQFVAQSPPDGYTILLANTGTMVINPAIYAKSSYDTLKDFQPIARTAQQPLAFIVNKDLPVNSLKEFITYAKANPSKLNYGSSGNGGISHLVPEMLKTETSILMTHIPFKGSAPAFTDLIAGHVQFMAESLPQAANYAKQGRLKVLAITSAKRNPALPNIPTVIETGVANIEVVGFYGILGPKGMPPEVLNKLSQAFKETLESPEIQKKMVDQGADPAYLNADQFTKFLSAEMPRWAKAVKDAGAKLD</sequence>
<proteinExistence type="inferred from homology"/>
<protein>
    <submittedName>
        <fullName evidence="3">Tripartite-type tricarboxylate transporter, receptor component TctC</fullName>
    </submittedName>
</protein>
<dbReference type="PIRSF" id="PIRSF017082">
    <property type="entry name" value="YflP"/>
    <property type="match status" value="1"/>
</dbReference>
<evidence type="ECO:0000313" key="4">
    <source>
        <dbReference type="Proteomes" id="UP000192708"/>
    </source>
</evidence>
<accession>A0A1W2C317</accession>
<dbReference type="CDD" id="cd07012">
    <property type="entry name" value="PBP2_Bug_TTT"/>
    <property type="match status" value="1"/>
</dbReference>
<name>A0A1W2C317_9BURK</name>
<dbReference type="Pfam" id="PF03401">
    <property type="entry name" value="TctC"/>
    <property type="match status" value="1"/>
</dbReference>
<dbReference type="AlphaFoldDB" id="A0A1W2C317"/>
<keyword evidence="4" id="KW-1185">Reference proteome</keyword>
<reference evidence="3 4" key="1">
    <citation type="submission" date="2017-04" db="EMBL/GenBank/DDBJ databases">
        <authorList>
            <person name="Afonso C.L."/>
            <person name="Miller P.J."/>
            <person name="Scott M.A."/>
            <person name="Spackman E."/>
            <person name="Goraichik I."/>
            <person name="Dimitrov K.M."/>
            <person name="Suarez D.L."/>
            <person name="Swayne D.E."/>
        </authorList>
    </citation>
    <scope>NUCLEOTIDE SEQUENCE [LARGE SCALE GENOMIC DNA]</scope>
    <source>
        <strain evidence="3 4">VK13</strain>
    </source>
</reference>
<dbReference type="OrthoDB" id="8678477at2"/>
<dbReference type="STRING" id="1938817.SAMN06296008_11836"/>
<dbReference type="Gene3D" id="3.40.190.10">
    <property type="entry name" value="Periplasmic binding protein-like II"/>
    <property type="match status" value="1"/>
</dbReference>
<keyword evidence="2" id="KW-0732">Signal</keyword>
<keyword evidence="3" id="KW-0675">Receptor</keyword>
<dbReference type="PANTHER" id="PTHR42928">
    <property type="entry name" value="TRICARBOXYLATE-BINDING PROTEIN"/>
    <property type="match status" value="1"/>
</dbReference>
<dbReference type="InterPro" id="IPR005064">
    <property type="entry name" value="BUG"/>
</dbReference>
<evidence type="ECO:0000256" key="2">
    <source>
        <dbReference type="SAM" id="SignalP"/>
    </source>
</evidence>
<comment type="similarity">
    <text evidence="1">Belongs to the UPF0065 (bug) family.</text>
</comment>
<dbReference type="EMBL" id="FWXJ01000018">
    <property type="protein sequence ID" value="SMC79491.1"/>
    <property type="molecule type" value="Genomic_DNA"/>
</dbReference>
<evidence type="ECO:0000313" key="3">
    <source>
        <dbReference type="EMBL" id="SMC79491.1"/>
    </source>
</evidence>
<feature type="chain" id="PRO_5012754702" evidence="2">
    <location>
        <begin position="27"/>
        <end position="325"/>
    </location>
</feature>